<dbReference type="HAMAP" id="MF_00148">
    <property type="entry name" value="UDG"/>
    <property type="match status" value="1"/>
</dbReference>
<feature type="active site" description="Proton acceptor" evidence="9 10">
    <location>
        <position position="65"/>
    </location>
</feature>
<evidence type="ECO:0000256" key="7">
    <source>
        <dbReference type="ARBA" id="ARBA00022801"/>
    </source>
</evidence>
<evidence type="ECO:0000256" key="3">
    <source>
        <dbReference type="ARBA" id="ARBA00008184"/>
    </source>
</evidence>
<dbReference type="GO" id="GO:0005737">
    <property type="term" value="C:cytoplasm"/>
    <property type="evidence" value="ECO:0007669"/>
    <property type="project" value="UniProtKB-SubCell"/>
</dbReference>
<dbReference type="InterPro" id="IPR036895">
    <property type="entry name" value="Uracil-DNA_glycosylase-like_sf"/>
</dbReference>
<keyword evidence="14" id="KW-0326">Glycosidase</keyword>
<dbReference type="Pfam" id="PF03167">
    <property type="entry name" value="UDG"/>
    <property type="match status" value="1"/>
</dbReference>
<dbReference type="SMART" id="SM00986">
    <property type="entry name" value="UDG"/>
    <property type="match status" value="1"/>
</dbReference>
<name>A0A9X4L2A0_9BACL</name>
<dbReference type="SUPFAM" id="SSF52141">
    <property type="entry name" value="Uracil-DNA glycosylase-like"/>
    <property type="match status" value="1"/>
</dbReference>
<comment type="function">
    <text evidence="2 9 11">Excises uracil residues from the DNA which can arise as a result of misincorporation of dUMP residues by DNA polymerase or due to deamination of cytosine.</text>
</comment>
<dbReference type="EMBL" id="JAPDIA010000008">
    <property type="protein sequence ID" value="MDG0812274.1"/>
    <property type="molecule type" value="Genomic_DNA"/>
</dbReference>
<dbReference type="PROSITE" id="PS00130">
    <property type="entry name" value="U_DNA_GLYCOSYLASE"/>
    <property type="match status" value="1"/>
</dbReference>
<accession>A0A9X4L2A0</accession>
<dbReference type="RefSeq" id="WP_277535498.1">
    <property type="nucleotide sequence ID" value="NZ_JAPDIA010000008.1"/>
</dbReference>
<evidence type="ECO:0000256" key="2">
    <source>
        <dbReference type="ARBA" id="ARBA00002631"/>
    </source>
</evidence>
<dbReference type="AlphaFoldDB" id="A0A9X4L2A0"/>
<evidence type="ECO:0000256" key="4">
    <source>
        <dbReference type="ARBA" id="ARBA00012030"/>
    </source>
</evidence>
<feature type="domain" description="Uracil-DNA glycosylase-like" evidence="13">
    <location>
        <begin position="50"/>
        <end position="210"/>
    </location>
</feature>
<keyword evidence="15" id="KW-1185">Reference proteome</keyword>
<comment type="catalytic activity">
    <reaction evidence="1 9 11">
        <text>Hydrolyzes single-stranded DNA or mismatched double-stranded DNA and polynucleotides, releasing free uracil.</text>
        <dbReference type="EC" id="3.2.2.27"/>
    </reaction>
</comment>
<evidence type="ECO:0000313" key="14">
    <source>
        <dbReference type="EMBL" id="MDG0812274.1"/>
    </source>
</evidence>
<evidence type="ECO:0000256" key="12">
    <source>
        <dbReference type="SAM" id="MobiDB-lite"/>
    </source>
</evidence>
<evidence type="ECO:0000256" key="8">
    <source>
        <dbReference type="ARBA" id="ARBA00023204"/>
    </source>
</evidence>
<organism evidence="14 15">
    <name type="scientific">Cohnella rhizosphaerae</name>
    <dbReference type="NCBI Taxonomy" id="1457232"/>
    <lineage>
        <taxon>Bacteria</taxon>
        <taxon>Bacillati</taxon>
        <taxon>Bacillota</taxon>
        <taxon>Bacilli</taxon>
        <taxon>Bacillales</taxon>
        <taxon>Paenibacillaceae</taxon>
        <taxon>Cohnella</taxon>
    </lineage>
</organism>
<dbReference type="EC" id="3.2.2.27" evidence="4 9"/>
<keyword evidence="6 9" id="KW-0227">DNA damage</keyword>
<feature type="compositionally biased region" description="Basic residues" evidence="12">
    <location>
        <begin position="258"/>
        <end position="268"/>
    </location>
</feature>
<dbReference type="GO" id="GO:0097510">
    <property type="term" value="P:base-excision repair, AP site formation via deaminated base removal"/>
    <property type="evidence" value="ECO:0007669"/>
    <property type="project" value="TreeGrafter"/>
</dbReference>
<dbReference type="Gene3D" id="3.40.470.10">
    <property type="entry name" value="Uracil-DNA glycosylase-like domain"/>
    <property type="match status" value="1"/>
</dbReference>
<evidence type="ECO:0000256" key="9">
    <source>
        <dbReference type="HAMAP-Rule" id="MF_00148"/>
    </source>
</evidence>
<sequence>MPAVFKNDWEPLLQPELDKPYYKALRAQLAAEYRERTVYPDMHHIFEALHLTSYRNAKVVILGQDPYHGSGQAHGLSFSVLPGVRQPPSLRNIFKELQSDLGCAVPSHGNLSHWAKQGVLLLNAVLTVREGEANAHKGLGWERFTDAVVAALNEREEPLVFILWGSHAQKKAAFIDKRKHFVIASAHPSPLSAHNGFLGSRPFSKANDYLKQAGLAPIDWCVPELAAGGARANAPGDRGIGGGIRFGRPRLNRTNEKKSRRGSSRRLL</sequence>
<dbReference type="GO" id="GO:0004844">
    <property type="term" value="F:uracil DNA N-glycosylase activity"/>
    <property type="evidence" value="ECO:0007669"/>
    <property type="project" value="UniProtKB-UniRule"/>
</dbReference>
<dbReference type="NCBIfam" id="NF003591">
    <property type="entry name" value="PRK05254.1-4"/>
    <property type="match status" value="1"/>
</dbReference>
<dbReference type="InterPro" id="IPR018085">
    <property type="entry name" value="Ura-DNA_Glyclase_AS"/>
</dbReference>
<dbReference type="FunFam" id="3.40.470.10:FF:000001">
    <property type="entry name" value="Uracil-DNA glycosylase"/>
    <property type="match status" value="1"/>
</dbReference>
<dbReference type="SMART" id="SM00987">
    <property type="entry name" value="UreE_C"/>
    <property type="match status" value="1"/>
</dbReference>
<dbReference type="NCBIfam" id="NF003588">
    <property type="entry name" value="PRK05254.1-1"/>
    <property type="match status" value="1"/>
</dbReference>
<evidence type="ECO:0000256" key="5">
    <source>
        <dbReference type="ARBA" id="ARBA00018429"/>
    </source>
</evidence>
<dbReference type="InterPro" id="IPR005122">
    <property type="entry name" value="Uracil-DNA_glycosylase-like"/>
</dbReference>
<dbReference type="CDD" id="cd10027">
    <property type="entry name" value="UDG-F1-like"/>
    <property type="match status" value="1"/>
</dbReference>
<evidence type="ECO:0000256" key="11">
    <source>
        <dbReference type="RuleBase" id="RU003780"/>
    </source>
</evidence>
<comment type="caution">
    <text evidence="14">The sequence shown here is derived from an EMBL/GenBank/DDBJ whole genome shotgun (WGS) entry which is preliminary data.</text>
</comment>
<gene>
    <name evidence="9" type="primary">ung</name>
    <name evidence="14" type="ORF">OMP40_25155</name>
</gene>
<dbReference type="NCBIfam" id="NF003589">
    <property type="entry name" value="PRK05254.1-2"/>
    <property type="match status" value="1"/>
</dbReference>
<dbReference type="NCBIfam" id="NF003592">
    <property type="entry name" value="PRK05254.1-5"/>
    <property type="match status" value="1"/>
</dbReference>
<evidence type="ECO:0000256" key="1">
    <source>
        <dbReference type="ARBA" id="ARBA00001400"/>
    </source>
</evidence>
<keyword evidence="8 9" id="KW-0234">DNA repair</keyword>
<comment type="similarity">
    <text evidence="3 9 11">Belongs to the uracil-DNA glycosylase (UDG) superfamily. UNG family.</text>
</comment>
<reference evidence="14" key="1">
    <citation type="submission" date="2022-10" db="EMBL/GenBank/DDBJ databases">
        <title>Comparative genomic analysis of Cohnella hashimotonis sp. nov., isolated from the International Space Station.</title>
        <authorList>
            <person name="Simpson A."/>
            <person name="Venkateswaran K."/>
        </authorList>
    </citation>
    <scope>NUCLEOTIDE SEQUENCE</scope>
    <source>
        <strain evidence="14">DSM 28161</strain>
    </source>
</reference>
<evidence type="ECO:0000256" key="6">
    <source>
        <dbReference type="ARBA" id="ARBA00022763"/>
    </source>
</evidence>
<dbReference type="Proteomes" id="UP001153404">
    <property type="component" value="Unassembled WGS sequence"/>
</dbReference>
<proteinExistence type="inferred from homology"/>
<dbReference type="NCBIfam" id="TIGR00628">
    <property type="entry name" value="ung"/>
    <property type="match status" value="1"/>
</dbReference>
<evidence type="ECO:0000259" key="13">
    <source>
        <dbReference type="SMART" id="SM00986"/>
    </source>
</evidence>
<dbReference type="PANTHER" id="PTHR11264:SF0">
    <property type="entry name" value="URACIL-DNA GLYCOSYLASE"/>
    <property type="match status" value="1"/>
</dbReference>
<keyword evidence="9" id="KW-0963">Cytoplasm</keyword>
<feature type="region of interest" description="Disordered" evidence="12">
    <location>
        <begin position="231"/>
        <end position="268"/>
    </location>
</feature>
<keyword evidence="7 9" id="KW-0378">Hydrolase</keyword>
<evidence type="ECO:0000256" key="10">
    <source>
        <dbReference type="PROSITE-ProRule" id="PRU10072"/>
    </source>
</evidence>
<comment type="subcellular location">
    <subcellularLocation>
        <location evidence="9">Cytoplasm</location>
    </subcellularLocation>
</comment>
<evidence type="ECO:0000313" key="15">
    <source>
        <dbReference type="Proteomes" id="UP001153404"/>
    </source>
</evidence>
<dbReference type="PANTHER" id="PTHR11264">
    <property type="entry name" value="URACIL-DNA GLYCOSYLASE"/>
    <property type="match status" value="1"/>
</dbReference>
<dbReference type="InterPro" id="IPR002043">
    <property type="entry name" value="UDG_fam1"/>
</dbReference>
<protein>
    <recommendedName>
        <fullName evidence="5 9">Uracil-DNA glycosylase</fullName>
        <shortName evidence="9">UDG</shortName>
        <ecNumber evidence="4 9">3.2.2.27</ecNumber>
    </recommendedName>
</protein>